<dbReference type="Proteomes" id="UP000800093">
    <property type="component" value="Unassembled WGS sequence"/>
</dbReference>
<sequence>MAYPHLEIVVHDFDTNTIGLRLPSHCLMNYNNLLARAYEGLFKSPDLFNAHIHLGNKTVANRDNRVVKALWEQEAYFGAAGKVMHIWVHFVTKEDPHAPRVKSKSSCAERPSPGCTWETHQGESPRQGTLQEQVPALISPAVASHCYALDPPLGSSSPPSVHDYVRRLKEAAVQELATERPTIAEKTKARHAAQSWNGYRKERSSGLAIVQKEPINKDTHTARSTEASPVQIGTPELGKLSKPANLSLSAQLGLDLSSRLIYRAAAEGIVKRDMPEVRAVPMNPSPFLQLPRNEPTHAAMSPYFFEDGNEDSYTSYGPSIVPDLRFQKSLSLSPQRRPVQFPRTPVKPRKERSGTEELLRETQILGSLGGLDRFSRGGVDLDSPRRLKERKPVQYEESDQDSNDWSDREWEPSSEIKRKKKKYGIWVAKK</sequence>
<organism evidence="2 3">
    <name type="scientific">Lojkania enalia</name>
    <dbReference type="NCBI Taxonomy" id="147567"/>
    <lineage>
        <taxon>Eukaryota</taxon>
        <taxon>Fungi</taxon>
        <taxon>Dikarya</taxon>
        <taxon>Ascomycota</taxon>
        <taxon>Pezizomycotina</taxon>
        <taxon>Dothideomycetes</taxon>
        <taxon>Pleosporomycetidae</taxon>
        <taxon>Pleosporales</taxon>
        <taxon>Pleosporales incertae sedis</taxon>
        <taxon>Lojkania</taxon>
    </lineage>
</organism>
<evidence type="ECO:0000313" key="3">
    <source>
        <dbReference type="Proteomes" id="UP000800093"/>
    </source>
</evidence>
<feature type="compositionally biased region" description="Basic and acidic residues" evidence="1">
    <location>
        <begin position="382"/>
        <end position="394"/>
    </location>
</feature>
<feature type="region of interest" description="Disordered" evidence="1">
    <location>
        <begin position="99"/>
        <end position="126"/>
    </location>
</feature>
<evidence type="ECO:0000256" key="1">
    <source>
        <dbReference type="SAM" id="MobiDB-lite"/>
    </source>
</evidence>
<comment type="caution">
    <text evidence="2">The sequence shown here is derived from an EMBL/GenBank/DDBJ whole genome shotgun (WGS) entry which is preliminary data.</text>
</comment>
<protein>
    <submittedName>
        <fullName evidence="2">Uncharacterized protein</fullName>
    </submittedName>
</protein>
<name>A0A9P4K9Z8_9PLEO</name>
<feature type="region of interest" description="Disordered" evidence="1">
    <location>
        <begin position="332"/>
        <end position="357"/>
    </location>
</feature>
<accession>A0A9P4K9Z8</accession>
<dbReference type="EMBL" id="ML986644">
    <property type="protein sequence ID" value="KAF2262189.1"/>
    <property type="molecule type" value="Genomic_DNA"/>
</dbReference>
<reference evidence="3" key="1">
    <citation type="journal article" date="2020" name="Stud. Mycol.">
        <title>101 Dothideomycetes genomes: A test case for predicting lifestyles and emergence of pathogens.</title>
        <authorList>
            <person name="Haridas S."/>
            <person name="Albert R."/>
            <person name="Binder M."/>
            <person name="Bloem J."/>
            <person name="LaButti K."/>
            <person name="Salamov A."/>
            <person name="Andreopoulos B."/>
            <person name="Baker S."/>
            <person name="Barry K."/>
            <person name="Bills G."/>
            <person name="Bluhm B."/>
            <person name="Cannon C."/>
            <person name="Castanera R."/>
            <person name="Culley D."/>
            <person name="Daum C."/>
            <person name="Ezra D."/>
            <person name="Gonzalez J."/>
            <person name="Henrissat B."/>
            <person name="Kuo A."/>
            <person name="Liang C."/>
            <person name="Lipzen A."/>
            <person name="Lutzoni F."/>
            <person name="Magnuson J."/>
            <person name="Mondo S."/>
            <person name="Nolan M."/>
            <person name="Ohm R."/>
            <person name="Pangilinan J."/>
            <person name="Park H.-J."/>
            <person name="Ramirez L."/>
            <person name="Alfaro M."/>
            <person name="Sun H."/>
            <person name="Tritt A."/>
            <person name="Yoshinaga Y."/>
            <person name="Zwiers L.-H."/>
            <person name="Turgeon B."/>
            <person name="Goodwin S."/>
            <person name="Spatafora J."/>
            <person name="Crous P."/>
            <person name="Grigoriev I."/>
        </authorList>
    </citation>
    <scope>NUCLEOTIDE SEQUENCE [LARGE SCALE GENOMIC DNA]</scope>
    <source>
        <strain evidence="3">CBS 304.66</strain>
    </source>
</reference>
<keyword evidence="3" id="KW-1185">Reference proteome</keyword>
<feature type="region of interest" description="Disordered" evidence="1">
    <location>
        <begin position="373"/>
        <end position="413"/>
    </location>
</feature>
<proteinExistence type="predicted"/>
<gene>
    <name evidence="2" type="ORF">CC78DRAFT_618808</name>
</gene>
<evidence type="ECO:0000313" key="2">
    <source>
        <dbReference type="EMBL" id="KAF2262189.1"/>
    </source>
</evidence>
<dbReference type="AlphaFoldDB" id="A0A9P4K9Z8"/>